<dbReference type="GO" id="GO:0005829">
    <property type="term" value="C:cytosol"/>
    <property type="evidence" value="ECO:0007669"/>
    <property type="project" value="UniProtKB-SubCell"/>
</dbReference>
<protein>
    <recommendedName>
        <fullName evidence="11">TGF-beta-activated kinase 1 and MAP3K7-binding protein 1</fullName>
    </recommendedName>
    <alternativeName>
        <fullName evidence="12">Mitogen-activated protein kinase kinase kinase 7-interacting protein 1</fullName>
    </alternativeName>
    <alternativeName>
        <fullName evidence="13">TGF-beta-activated kinase 1-binding protein 1</fullName>
    </alternativeName>
</protein>
<evidence type="ECO:0000256" key="1">
    <source>
        <dbReference type="ARBA" id="ARBA00004397"/>
    </source>
</evidence>
<keyword evidence="8" id="KW-0325">Glycoprotein</keyword>
<dbReference type="GO" id="GO:0016301">
    <property type="term" value="F:kinase activity"/>
    <property type="evidence" value="ECO:0007669"/>
    <property type="project" value="UniProtKB-KW"/>
</dbReference>
<dbReference type="SUPFAM" id="SSF81606">
    <property type="entry name" value="PP2C-like"/>
    <property type="match status" value="1"/>
</dbReference>
<comment type="subcellular location">
    <subcellularLocation>
        <location evidence="2">Cytoplasm</location>
        <location evidence="2">Cytosol</location>
    </subcellularLocation>
    <subcellularLocation>
        <location evidence="1">Endoplasmic reticulum membrane</location>
        <topology evidence="1">Peripheral membrane protein</topology>
        <orientation evidence="1">Cytoplasmic side</orientation>
    </subcellularLocation>
</comment>
<gene>
    <name evidence="16" type="ORF">KP79_PYT06285</name>
</gene>
<dbReference type="OrthoDB" id="10049211at2759"/>
<dbReference type="GO" id="GO:0007165">
    <property type="term" value="P:signal transduction"/>
    <property type="evidence" value="ECO:0007669"/>
    <property type="project" value="UniProtKB-ARBA"/>
</dbReference>
<evidence type="ECO:0000256" key="11">
    <source>
        <dbReference type="ARBA" id="ARBA00074232"/>
    </source>
</evidence>
<dbReference type="AlphaFoldDB" id="A0A210QNM7"/>
<evidence type="ECO:0000256" key="8">
    <source>
        <dbReference type="ARBA" id="ARBA00023180"/>
    </source>
</evidence>
<dbReference type="PROSITE" id="PS51746">
    <property type="entry name" value="PPM_2"/>
    <property type="match status" value="1"/>
</dbReference>
<keyword evidence="3" id="KW-0963">Cytoplasm</keyword>
<keyword evidence="5" id="KW-0256">Endoplasmic reticulum</keyword>
<evidence type="ECO:0000313" key="17">
    <source>
        <dbReference type="Proteomes" id="UP000242188"/>
    </source>
</evidence>
<evidence type="ECO:0000259" key="15">
    <source>
        <dbReference type="PROSITE" id="PS51746"/>
    </source>
</evidence>
<feature type="compositionally biased region" description="Low complexity" evidence="14">
    <location>
        <begin position="418"/>
        <end position="432"/>
    </location>
</feature>
<dbReference type="InterPro" id="IPR036457">
    <property type="entry name" value="PPM-type-like_dom_sf"/>
</dbReference>
<feature type="compositionally biased region" description="Polar residues" evidence="14">
    <location>
        <begin position="448"/>
        <end position="457"/>
    </location>
</feature>
<feature type="domain" description="PPM-type phosphatase" evidence="15">
    <location>
        <begin position="37"/>
        <end position="375"/>
    </location>
</feature>
<accession>A0A210QNM7</accession>
<reference evidence="16 17" key="1">
    <citation type="journal article" date="2017" name="Nat. Ecol. Evol.">
        <title>Scallop genome provides insights into evolution of bilaterian karyotype and development.</title>
        <authorList>
            <person name="Wang S."/>
            <person name="Zhang J."/>
            <person name="Jiao W."/>
            <person name="Li J."/>
            <person name="Xun X."/>
            <person name="Sun Y."/>
            <person name="Guo X."/>
            <person name="Huan P."/>
            <person name="Dong B."/>
            <person name="Zhang L."/>
            <person name="Hu X."/>
            <person name="Sun X."/>
            <person name="Wang J."/>
            <person name="Zhao C."/>
            <person name="Wang Y."/>
            <person name="Wang D."/>
            <person name="Huang X."/>
            <person name="Wang R."/>
            <person name="Lv J."/>
            <person name="Li Y."/>
            <person name="Zhang Z."/>
            <person name="Liu B."/>
            <person name="Lu W."/>
            <person name="Hui Y."/>
            <person name="Liang J."/>
            <person name="Zhou Z."/>
            <person name="Hou R."/>
            <person name="Li X."/>
            <person name="Liu Y."/>
            <person name="Li H."/>
            <person name="Ning X."/>
            <person name="Lin Y."/>
            <person name="Zhao L."/>
            <person name="Xing Q."/>
            <person name="Dou J."/>
            <person name="Li Y."/>
            <person name="Mao J."/>
            <person name="Guo H."/>
            <person name="Dou H."/>
            <person name="Li T."/>
            <person name="Mu C."/>
            <person name="Jiang W."/>
            <person name="Fu Q."/>
            <person name="Fu X."/>
            <person name="Miao Y."/>
            <person name="Liu J."/>
            <person name="Yu Q."/>
            <person name="Li R."/>
            <person name="Liao H."/>
            <person name="Li X."/>
            <person name="Kong Y."/>
            <person name="Jiang Z."/>
            <person name="Chourrout D."/>
            <person name="Li R."/>
            <person name="Bao Z."/>
        </authorList>
    </citation>
    <scope>NUCLEOTIDE SEQUENCE [LARGE SCALE GENOMIC DNA]</scope>
    <source>
        <strain evidence="16 17">PY_sf001</strain>
    </source>
</reference>
<comment type="caution">
    <text evidence="16">The sequence shown here is derived from an EMBL/GenBank/DDBJ whole genome shotgun (WGS) entry which is preliminary data.</text>
</comment>
<dbReference type="CDD" id="cd00143">
    <property type="entry name" value="PP2Cc"/>
    <property type="match status" value="1"/>
</dbReference>
<dbReference type="InterPro" id="IPR001932">
    <property type="entry name" value="PPM-type_phosphatase-like_dom"/>
</dbReference>
<evidence type="ECO:0000256" key="13">
    <source>
        <dbReference type="ARBA" id="ARBA00080658"/>
    </source>
</evidence>
<dbReference type="GO" id="GO:0008047">
    <property type="term" value="F:enzyme activator activity"/>
    <property type="evidence" value="ECO:0007669"/>
    <property type="project" value="UniProtKB-ARBA"/>
</dbReference>
<keyword evidence="7" id="KW-0472">Membrane</keyword>
<keyword evidence="17" id="KW-1185">Reference proteome</keyword>
<keyword evidence="6" id="KW-0832">Ubl conjugation</keyword>
<evidence type="ECO:0000256" key="14">
    <source>
        <dbReference type="SAM" id="MobiDB-lite"/>
    </source>
</evidence>
<dbReference type="InterPro" id="IPR015655">
    <property type="entry name" value="PP2C"/>
</dbReference>
<dbReference type="EMBL" id="NEDP02002665">
    <property type="protein sequence ID" value="OWF50308.1"/>
    <property type="molecule type" value="Genomic_DNA"/>
</dbReference>
<keyword evidence="16" id="KW-0808">Transferase</keyword>
<proteinExistence type="predicted"/>
<evidence type="ECO:0000256" key="9">
    <source>
        <dbReference type="ARBA" id="ARBA00057862"/>
    </source>
</evidence>
<evidence type="ECO:0000256" key="2">
    <source>
        <dbReference type="ARBA" id="ARBA00004514"/>
    </source>
</evidence>
<evidence type="ECO:0000256" key="10">
    <source>
        <dbReference type="ARBA" id="ARBA00062935"/>
    </source>
</evidence>
<dbReference type="FunFam" id="3.60.40.10:FF:000014">
    <property type="entry name" value="TGF-beta-activated kinase 1 and MAP3K7-binding protein 1-like"/>
    <property type="match status" value="1"/>
</dbReference>
<comment type="subunit">
    <text evidence="10">Interacts with XIAP and BIRC7. Interacts with TRAF6 and MAP3K7; during IL-1 signaling. Identified in the TRIKA2 complex composed of MAP3K7, TAB1 and TAB2. Interacts with TRAF6 and MAPK14; these interactions allow MAPK14 autophosphorylation. Interacts with STING1; interaction takes place following cGAMP activation and promotes TAB1 recruitment to the endoplasmic reticulum, triggering MAP3K7/TAK1 activation and STING1 phosphorylation.</text>
</comment>
<sequence length="548" mass="60256">MANSRLSNGSVGSPPRLGLQGHALSWTDDLPVCQLSGIGFSTNQVYREDGIRRELHEFEDRSFHFKLNDDCYLYGVFDGHDGSKASNFTSQRMPAELLLGQLVETTSDDEIKEVLNQAFIAVEKSFFESIDHVFAEKTTIQLQLPEGLNHYDACRQFPEIMSKLDELERNITGGTTATVALICHKNLYVANVGDSRALLCTTDDEGMLRVMQLSVDHSLMNEEELNRLAQLGLDTDQLKQCRHIGSSDSTRCIGDYHVKGGYKDIDILRSAIREPVIADPYVHGGVTIDSSSCFLILMSDGLYQALQDATGCDRVNVEVARMVAAEFSVQSTLNGVAQAVVDKVARIHHDTYLTSPDKKQLCQKRGDITLLVRNFNYPLANAGSPAGSASYHPVSIPFYQGRANSQPPVSVPNYLPVTTTSTSDSDLMSLTSPQTPTASGTPGKDTLTESNTSGSGQSTLNTYASTNSTSTNSTQSSGETRFPSRYYQTTKLDLDENGKLEAYIDFSDFYRAIDKLTEAQRESLNAETKPKSAYEPITEESESFVPEN</sequence>
<keyword evidence="16" id="KW-0418">Kinase</keyword>
<comment type="function">
    <text evidence="9">Key adapter protein that plays an essential role in JNK and NF-kappa-B activation and proinflammatory cytokines production in response to stimulation with TLRs and cytokines. Mechanistically, associates with the catalytic domain of MAP3K7/TAK1 to trigger MAP3K7/TAK1 autophosphorylation leading to its full activation. Similarly, associates with MAPK14 and triggers its autophosphorylation and subsequent activation. In turn, MAPK14 phosphorylates TAB1 and inhibits MAP3K7/TAK1 activation in a feedback control mechanism. Also plays a role in recruiting MAPK14 to the TAK1 complex for the phosphorylation of the TAB2 and TAB3 regulatory subunits.</text>
</comment>
<evidence type="ECO:0000256" key="12">
    <source>
        <dbReference type="ARBA" id="ARBA00080486"/>
    </source>
</evidence>
<evidence type="ECO:0000256" key="7">
    <source>
        <dbReference type="ARBA" id="ARBA00023136"/>
    </source>
</evidence>
<evidence type="ECO:0000256" key="6">
    <source>
        <dbReference type="ARBA" id="ARBA00022843"/>
    </source>
</evidence>
<dbReference type="PANTHER" id="PTHR13832:SF533">
    <property type="entry name" value="TGF-BETA-ACTIVATED KINASE 1 AND MAP3K7-BINDING PROTEIN 1"/>
    <property type="match status" value="1"/>
</dbReference>
<dbReference type="GO" id="GO:0004722">
    <property type="term" value="F:protein serine/threonine phosphatase activity"/>
    <property type="evidence" value="ECO:0007669"/>
    <property type="project" value="InterPro"/>
</dbReference>
<dbReference type="STRING" id="6573.A0A210QNM7"/>
<dbReference type="GO" id="GO:0005789">
    <property type="term" value="C:endoplasmic reticulum membrane"/>
    <property type="evidence" value="ECO:0007669"/>
    <property type="project" value="UniProtKB-SubCell"/>
</dbReference>
<name>A0A210QNM7_MIZYE</name>
<evidence type="ECO:0000313" key="16">
    <source>
        <dbReference type="EMBL" id="OWF50308.1"/>
    </source>
</evidence>
<feature type="region of interest" description="Disordered" evidence="14">
    <location>
        <begin position="410"/>
        <end position="482"/>
    </location>
</feature>
<dbReference type="Pfam" id="PF00481">
    <property type="entry name" value="PP2C"/>
    <property type="match status" value="1"/>
</dbReference>
<dbReference type="Proteomes" id="UP000242188">
    <property type="component" value="Unassembled WGS sequence"/>
</dbReference>
<feature type="compositionally biased region" description="Low complexity" evidence="14">
    <location>
        <begin position="458"/>
        <end position="480"/>
    </location>
</feature>
<dbReference type="PANTHER" id="PTHR13832">
    <property type="entry name" value="PROTEIN PHOSPHATASE 2C"/>
    <property type="match status" value="1"/>
</dbReference>
<keyword evidence="4" id="KW-0597">Phosphoprotein</keyword>
<dbReference type="SMART" id="SM00332">
    <property type="entry name" value="PP2Cc"/>
    <property type="match status" value="1"/>
</dbReference>
<organism evidence="16 17">
    <name type="scientific">Mizuhopecten yessoensis</name>
    <name type="common">Japanese scallop</name>
    <name type="synonym">Patinopecten yessoensis</name>
    <dbReference type="NCBI Taxonomy" id="6573"/>
    <lineage>
        <taxon>Eukaryota</taxon>
        <taxon>Metazoa</taxon>
        <taxon>Spiralia</taxon>
        <taxon>Lophotrochozoa</taxon>
        <taxon>Mollusca</taxon>
        <taxon>Bivalvia</taxon>
        <taxon>Autobranchia</taxon>
        <taxon>Pteriomorphia</taxon>
        <taxon>Pectinida</taxon>
        <taxon>Pectinoidea</taxon>
        <taxon>Pectinidae</taxon>
        <taxon>Mizuhopecten</taxon>
    </lineage>
</organism>
<evidence type="ECO:0000256" key="3">
    <source>
        <dbReference type="ARBA" id="ARBA00022490"/>
    </source>
</evidence>
<evidence type="ECO:0000256" key="5">
    <source>
        <dbReference type="ARBA" id="ARBA00022824"/>
    </source>
</evidence>
<dbReference type="GO" id="GO:1902533">
    <property type="term" value="P:positive regulation of intracellular signal transduction"/>
    <property type="evidence" value="ECO:0007669"/>
    <property type="project" value="UniProtKB-ARBA"/>
</dbReference>
<evidence type="ECO:0000256" key="4">
    <source>
        <dbReference type="ARBA" id="ARBA00022553"/>
    </source>
</evidence>
<dbReference type="Gene3D" id="3.60.40.10">
    <property type="entry name" value="PPM-type phosphatase domain"/>
    <property type="match status" value="1"/>
</dbReference>
<feature type="region of interest" description="Disordered" evidence="14">
    <location>
        <begin position="521"/>
        <end position="548"/>
    </location>
</feature>